<dbReference type="PANTHER" id="PTHR13914:SF0">
    <property type="entry name" value="PROLINE DEHYDROGENASE 1, MITOCHONDRIAL"/>
    <property type="match status" value="1"/>
</dbReference>
<keyword evidence="5" id="KW-0285">Flavoprotein</keyword>
<organism evidence="7 8">
    <name type="scientific">Turnera subulata</name>
    <dbReference type="NCBI Taxonomy" id="218843"/>
    <lineage>
        <taxon>Eukaryota</taxon>
        <taxon>Viridiplantae</taxon>
        <taxon>Streptophyta</taxon>
        <taxon>Embryophyta</taxon>
        <taxon>Tracheophyta</taxon>
        <taxon>Spermatophyta</taxon>
        <taxon>Magnoliopsida</taxon>
        <taxon>eudicotyledons</taxon>
        <taxon>Gunneridae</taxon>
        <taxon>Pentapetalae</taxon>
        <taxon>rosids</taxon>
        <taxon>fabids</taxon>
        <taxon>Malpighiales</taxon>
        <taxon>Passifloraceae</taxon>
        <taxon>Turnera</taxon>
    </lineage>
</organism>
<gene>
    <name evidence="7" type="ORF">Tsubulata_008684</name>
</gene>
<dbReference type="InterPro" id="IPR002872">
    <property type="entry name" value="Proline_DH_dom"/>
</dbReference>
<dbReference type="GO" id="GO:0005739">
    <property type="term" value="C:mitochondrion"/>
    <property type="evidence" value="ECO:0007669"/>
    <property type="project" value="TreeGrafter"/>
</dbReference>
<dbReference type="Pfam" id="PF01619">
    <property type="entry name" value="Pro_dh"/>
    <property type="match status" value="1"/>
</dbReference>
<protein>
    <recommendedName>
        <fullName evidence="2 5">Proline dehydrogenase</fullName>
        <ecNumber evidence="2 5">1.5.5.2</ecNumber>
    </recommendedName>
</protein>
<dbReference type="InterPro" id="IPR015659">
    <property type="entry name" value="Proline_oxidase"/>
</dbReference>
<evidence type="ECO:0000313" key="7">
    <source>
        <dbReference type="EMBL" id="KAJ4825148.1"/>
    </source>
</evidence>
<evidence type="ECO:0000256" key="1">
    <source>
        <dbReference type="ARBA" id="ARBA00005869"/>
    </source>
</evidence>
<reference evidence="7" key="1">
    <citation type="submission" date="2022-02" db="EMBL/GenBank/DDBJ databases">
        <authorList>
            <person name="Henning P.M."/>
            <person name="McCubbin A.G."/>
            <person name="Shore J.S."/>
        </authorList>
    </citation>
    <scope>NUCLEOTIDE SEQUENCE</scope>
    <source>
        <strain evidence="7">F60SS</strain>
        <tissue evidence="7">Leaves</tissue>
    </source>
</reference>
<comment type="catalytic activity">
    <reaction evidence="5">
        <text>L-proline + a quinone = (S)-1-pyrroline-5-carboxylate + a quinol + H(+)</text>
        <dbReference type="Rhea" id="RHEA:23784"/>
        <dbReference type="ChEBI" id="CHEBI:15378"/>
        <dbReference type="ChEBI" id="CHEBI:17388"/>
        <dbReference type="ChEBI" id="CHEBI:24646"/>
        <dbReference type="ChEBI" id="CHEBI:60039"/>
        <dbReference type="ChEBI" id="CHEBI:132124"/>
        <dbReference type="EC" id="1.5.5.2"/>
    </reaction>
</comment>
<reference evidence="7" key="2">
    <citation type="journal article" date="2023" name="Plants (Basel)">
        <title>Annotation of the Turnera subulata (Passifloraceae) Draft Genome Reveals the S-Locus Evolved after the Divergence of Turneroideae from Passifloroideae in a Stepwise Manner.</title>
        <authorList>
            <person name="Henning P.M."/>
            <person name="Roalson E.H."/>
            <person name="Mir W."/>
            <person name="McCubbin A.G."/>
            <person name="Shore J.S."/>
        </authorList>
    </citation>
    <scope>NUCLEOTIDE SEQUENCE</scope>
    <source>
        <strain evidence="7">F60SS</strain>
    </source>
</reference>
<proteinExistence type="inferred from homology"/>
<dbReference type="AlphaFoldDB" id="A0A9Q0J1P5"/>
<dbReference type="InterPro" id="IPR029041">
    <property type="entry name" value="FAD-linked_oxidoreductase-like"/>
</dbReference>
<accession>A0A9Q0J1P5</accession>
<comment type="cofactor">
    <cofactor evidence="5">
        <name>FAD</name>
        <dbReference type="ChEBI" id="CHEBI:57692"/>
    </cofactor>
</comment>
<evidence type="ECO:0000313" key="8">
    <source>
        <dbReference type="Proteomes" id="UP001141552"/>
    </source>
</evidence>
<dbReference type="OrthoDB" id="5464at2759"/>
<dbReference type="PANTHER" id="PTHR13914">
    <property type="entry name" value="PROLINE OXIDASE"/>
    <property type="match status" value="1"/>
</dbReference>
<comment type="caution">
    <text evidence="7">The sequence shown here is derived from an EMBL/GenBank/DDBJ whole genome shotgun (WGS) entry which is preliminary data.</text>
</comment>
<dbReference type="SUPFAM" id="SSF51730">
    <property type="entry name" value="FAD-linked oxidoreductase"/>
    <property type="match status" value="1"/>
</dbReference>
<dbReference type="GO" id="GO:0010133">
    <property type="term" value="P:L-proline catabolic process to L-glutamate"/>
    <property type="evidence" value="ECO:0007669"/>
    <property type="project" value="TreeGrafter"/>
</dbReference>
<dbReference type="GO" id="GO:0071949">
    <property type="term" value="F:FAD binding"/>
    <property type="evidence" value="ECO:0007669"/>
    <property type="project" value="TreeGrafter"/>
</dbReference>
<sequence length="501" mass="55881">MATKVLPPKLLKNLFSAASAARYVNSSATSSSSVAAISQLTLGEKPEVPILENPPTITTPTVQDHPDILDLKDHQKLFSTVPTKKLLHAALTLHMSAFGPMVDLGTWVMNSRAMDVEITREAMLKVIRHTFYEHFCAGEDNLEVEKCVRRANDAGLRAMLDYAVEFTDDNETCDHNLENFIQSIQTAASLPPSSVSAVVVKITALCPLNLLERVSDLLRWQQKDPSFNLPWKHDSLPIFAESSPLYHTLTKPEPLTPEEEKYLQLGYDRLLRLCQKSVEANVRLVVDAEHTTVQPAIDYFTYSSAIKFNKDDNPLVYGTMQAYLKDAKERLLLATTAAQKMGIPMGIKLVRGAYMSSESKLASSLGFESPIHNSIQDTHDCYNDCASFMLEKINNGSDGVILATHNVESGRLAAKKAQDMGIEKENERFEFAQLYGMSEALSFGLKNAGFRVSKYMPYGPVEKVVPYLLRRAEENRGLLAASSVDRELMRKELKRRLVSAF</sequence>
<dbReference type="Proteomes" id="UP001141552">
    <property type="component" value="Unassembled WGS sequence"/>
</dbReference>
<evidence type="ECO:0000259" key="6">
    <source>
        <dbReference type="Pfam" id="PF01619"/>
    </source>
</evidence>
<comment type="similarity">
    <text evidence="1 5">Belongs to the proline oxidase family.</text>
</comment>
<keyword evidence="8" id="KW-1185">Reference proteome</keyword>
<feature type="domain" description="Proline dehydrogenase" evidence="6">
    <location>
        <begin position="146"/>
        <end position="477"/>
    </location>
</feature>
<evidence type="ECO:0000256" key="4">
    <source>
        <dbReference type="ARBA" id="ARBA00023062"/>
    </source>
</evidence>
<dbReference type="Gene3D" id="3.20.20.220">
    <property type="match status" value="1"/>
</dbReference>
<keyword evidence="4 5" id="KW-0642">Proline metabolism</keyword>
<dbReference type="GO" id="GO:0004657">
    <property type="term" value="F:proline dehydrogenase activity"/>
    <property type="evidence" value="ECO:0007669"/>
    <property type="project" value="UniProtKB-EC"/>
</dbReference>
<evidence type="ECO:0000256" key="5">
    <source>
        <dbReference type="RuleBase" id="RU364054"/>
    </source>
</evidence>
<comment type="function">
    <text evidence="5">Converts proline to delta-1-pyrroline-5-carboxylate.</text>
</comment>
<evidence type="ECO:0000256" key="2">
    <source>
        <dbReference type="ARBA" id="ARBA00012695"/>
    </source>
</evidence>
<dbReference type="EMBL" id="JAKUCV010006991">
    <property type="protein sequence ID" value="KAJ4825148.1"/>
    <property type="molecule type" value="Genomic_DNA"/>
</dbReference>
<name>A0A9Q0J1P5_9ROSI</name>
<keyword evidence="3 5" id="KW-0560">Oxidoreductase</keyword>
<keyword evidence="5" id="KW-0274">FAD</keyword>
<evidence type="ECO:0000256" key="3">
    <source>
        <dbReference type="ARBA" id="ARBA00023002"/>
    </source>
</evidence>
<dbReference type="EC" id="1.5.5.2" evidence="2 5"/>